<dbReference type="InterPro" id="IPR050515">
    <property type="entry name" value="Beta-lactam/transpept"/>
</dbReference>
<dbReference type="Pfam" id="PF00905">
    <property type="entry name" value="Transpeptidase"/>
    <property type="match status" value="1"/>
</dbReference>
<dbReference type="EMBL" id="JBHUKR010000029">
    <property type="protein sequence ID" value="MFD2422538.1"/>
    <property type="molecule type" value="Genomic_DNA"/>
</dbReference>
<dbReference type="PANTHER" id="PTHR30627:SF24">
    <property type="entry name" value="PENICILLIN-BINDING PROTEIN 4B"/>
    <property type="match status" value="1"/>
</dbReference>
<keyword evidence="1" id="KW-0472">Membrane</keyword>
<evidence type="ECO:0000313" key="4">
    <source>
        <dbReference type="EMBL" id="MFD2422538.1"/>
    </source>
</evidence>
<feature type="domain" description="Penicillin-binding protein transpeptidase" evidence="2">
    <location>
        <begin position="246"/>
        <end position="504"/>
    </location>
</feature>
<protein>
    <submittedName>
        <fullName evidence="4">Penicillin-binding transpeptidase domain-containing protein</fullName>
    </submittedName>
</protein>
<dbReference type="Pfam" id="PF05223">
    <property type="entry name" value="MecA_N"/>
    <property type="match status" value="1"/>
</dbReference>
<name>A0ABW5G5G6_9PSEU</name>
<organism evidence="4 5">
    <name type="scientific">Amycolatopsis pigmentata</name>
    <dbReference type="NCBI Taxonomy" id="450801"/>
    <lineage>
        <taxon>Bacteria</taxon>
        <taxon>Bacillati</taxon>
        <taxon>Actinomycetota</taxon>
        <taxon>Actinomycetes</taxon>
        <taxon>Pseudonocardiales</taxon>
        <taxon>Pseudonocardiaceae</taxon>
        <taxon>Amycolatopsis</taxon>
    </lineage>
</organism>
<dbReference type="RefSeq" id="WP_378271661.1">
    <property type="nucleotide sequence ID" value="NZ_JBHUKR010000029.1"/>
</dbReference>
<gene>
    <name evidence="4" type="ORF">ACFSXZ_40065</name>
</gene>
<reference evidence="5" key="1">
    <citation type="journal article" date="2019" name="Int. J. Syst. Evol. Microbiol.">
        <title>The Global Catalogue of Microorganisms (GCM) 10K type strain sequencing project: providing services to taxonomists for standard genome sequencing and annotation.</title>
        <authorList>
            <consortium name="The Broad Institute Genomics Platform"/>
            <consortium name="The Broad Institute Genome Sequencing Center for Infectious Disease"/>
            <person name="Wu L."/>
            <person name="Ma J."/>
        </authorList>
    </citation>
    <scope>NUCLEOTIDE SEQUENCE [LARGE SCALE GENOMIC DNA]</scope>
    <source>
        <strain evidence="5">CGMCC 4.7645</strain>
    </source>
</reference>
<dbReference type="PANTHER" id="PTHR30627">
    <property type="entry name" value="PEPTIDOGLYCAN D,D-TRANSPEPTIDASE"/>
    <property type="match status" value="1"/>
</dbReference>
<keyword evidence="5" id="KW-1185">Reference proteome</keyword>
<sequence>MTWRRWVLVGGALVVVGILVVAVVVLKSGSPDGTADTAASREQADVVARYLSAWSHADVKTASALTDDPPNAAEGLLKARTELGVDPAATVVKTAGKTANFRVSWTFAPGTVWTYDNSLSLVQAQGKWVVRWAPSVIHPQLFGGAVLRVLGHSGNAVLDRDGKPLLAWQADQPQAVDGNFAPILTPGLGRVATEKAAASKTVVIRIGEDDKVLFGRPAGPPLTSTLSSRVQAEAQTAVDGASFPAMLVAIQPSTGDILAVAQNAAAGPAPNALTGGYAPGSTFKMATATAVLERNAASSDTVLPCPGSVQIGQRNIPNDDNFSLPPLPLHSAFAHSCNTTFAQLASGLPADALVDAANQLGINADFTIPGIATEAGKVVAPANSAEQVEAAIGQGKVQTSPFGLTLAAATVAAGKAITPRLWHGLDTTINTPYQAPPDAVVGQLRSMMREVVTDGTATGLAGSGNVAGKTGTAQFGDGTQANGWFTGYRDDLAFSVLLLGSNSSKPAVSVAAAFLR</sequence>
<keyword evidence="1" id="KW-0812">Transmembrane</keyword>
<evidence type="ECO:0000259" key="3">
    <source>
        <dbReference type="Pfam" id="PF05223"/>
    </source>
</evidence>
<evidence type="ECO:0000313" key="5">
    <source>
        <dbReference type="Proteomes" id="UP001597417"/>
    </source>
</evidence>
<accession>A0ABW5G5G6</accession>
<feature type="transmembrane region" description="Helical" evidence="1">
    <location>
        <begin position="6"/>
        <end position="26"/>
    </location>
</feature>
<dbReference type="InterPro" id="IPR012338">
    <property type="entry name" value="Beta-lactam/transpept-like"/>
</dbReference>
<dbReference type="InterPro" id="IPR007887">
    <property type="entry name" value="MecA_N"/>
</dbReference>
<dbReference type="Gene3D" id="3.40.710.10">
    <property type="entry name" value="DD-peptidase/beta-lactamase superfamily"/>
    <property type="match status" value="1"/>
</dbReference>
<proteinExistence type="predicted"/>
<dbReference type="Proteomes" id="UP001597417">
    <property type="component" value="Unassembled WGS sequence"/>
</dbReference>
<keyword evidence="1" id="KW-1133">Transmembrane helix</keyword>
<feature type="domain" description="NTF2-like N-terminal transpeptidase" evidence="3">
    <location>
        <begin position="47"/>
        <end position="142"/>
    </location>
</feature>
<evidence type="ECO:0000259" key="2">
    <source>
        <dbReference type="Pfam" id="PF00905"/>
    </source>
</evidence>
<evidence type="ECO:0000256" key="1">
    <source>
        <dbReference type="SAM" id="Phobius"/>
    </source>
</evidence>
<dbReference type="InterPro" id="IPR001460">
    <property type="entry name" value="PCN-bd_Tpept"/>
</dbReference>
<dbReference type="SUPFAM" id="SSF56601">
    <property type="entry name" value="beta-lactamase/transpeptidase-like"/>
    <property type="match status" value="1"/>
</dbReference>
<comment type="caution">
    <text evidence="4">The sequence shown here is derived from an EMBL/GenBank/DDBJ whole genome shotgun (WGS) entry which is preliminary data.</text>
</comment>